<gene>
    <name evidence="2" type="ORF">FME95_05070</name>
</gene>
<keyword evidence="3" id="KW-1185">Reference proteome</keyword>
<evidence type="ECO:0000313" key="3">
    <source>
        <dbReference type="Proteomes" id="UP000321764"/>
    </source>
</evidence>
<dbReference type="RefSeq" id="WP_147713324.1">
    <property type="nucleotide sequence ID" value="NZ_VKAD01000001.1"/>
</dbReference>
<evidence type="ECO:0000313" key="2">
    <source>
        <dbReference type="EMBL" id="TXR53925.1"/>
    </source>
</evidence>
<comment type="caution">
    <text evidence="2">The sequence shown here is derived from an EMBL/GenBank/DDBJ whole genome shotgun (WGS) entry which is preliminary data.</text>
</comment>
<dbReference type="AlphaFoldDB" id="A0A5C8Z756"/>
<protein>
    <submittedName>
        <fullName evidence="2">DUF2185 domain-containing protein</fullName>
    </submittedName>
</protein>
<organism evidence="2 3">
    <name type="scientific">Reinekea thalattae</name>
    <dbReference type="NCBI Taxonomy" id="2593301"/>
    <lineage>
        <taxon>Bacteria</taxon>
        <taxon>Pseudomonadati</taxon>
        <taxon>Pseudomonadota</taxon>
        <taxon>Gammaproteobacteria</taxon>
        <taxon>Oceanospirillales</taxon>
        <taxon>Saccharospirillaceae</taxon>
        <taxon>Reinekea</taxon>
    </lineage>
</organism>
<accession>A0A5C8Z756</accession>
<feature type="domain" description="Immunity protein Imm33" evidence="1">
    <location>
        <begin position="15"/>
        <end position="103"/>
    </location>
</feature>
<sequence length="110" mass="12665">MMNEVCINNKAGHLCLASSLILNERPLPIRFFYKELPQHKNDTGFRFYSGQETDEFLQEEDAACVAPLDCMERLDPSISELVKQSEVGSVWERLPDSNHWVPVHDYVIPD</sequence>
<evidence type="ECO:0000259" key="1">
    <source>
        <dbReference type="Pfam" id="PF09951"/>
    </source>
</evidence>
<dbReference type="Pfam" id="PF09951">
    <property type="entry name" value="Imm33"/>
    <property type="match status" value="1"/>
</dbReference>
<name>A0A5C8Z756_9GAMM</name>
<reference evidence="2 3" key="1">
    <citation type="submission" date="2019-07" db="EMBL/GenBank/DDBJ databases">
        <title>Reinekea sp. strain SSH23 genome sequencing and assembly.</title>
        <authorList>
            <person name="Kim I."/>
        </authorList>
    </citation>
    <scope>NUCLEOTIDE SEQUENCE [LARGE SCALE GENOMIC DNA]</scope>
    <source>
        <strain evidence="2 3">SSH23</strain>
    </source>
</reference>
<dbReference type="InterPro" id="IPR018689">
    <property type="entry name" value="Imm33_dom"/>
</dbReference>
<dbReference type="OrthoDB" id="4827574at2"/>
<proteinExistence type="predicted"/>
<dbReference type="EMBL" id="VKAD01000001">
    <property type="protein sequence ID" value="TXR53925.1"/>
    <property type="molecule type" value="Genomic_DNA"/>
</dbReference>
<dbReference type="Proteomes" id="UP000321764">
    <property type="component" value="Unassembled WGS sequence"/>
</dbReference>